<dbReference type="Gene3D" id="1.10.760.10">
    <property type="entry name" value="Cytochrome c-like domain"/>
    <property type="match status" value="1"/>
</dbReference>
<dbReference type="InterPro" id="IPR036909">
    <property type="entry name" value="Cyt_c-like_dom_sf"/>
</dbReference>
<keyword evidence="5" id="KW-0732">Signal</keyword>
<evidence type="ECO:0000256" key="4">
    <source>
        <dbReference type="PROSITE-ProRule" id="PRU00433"/>
    </source>
</evidence>
<dbReference type="InterPro" id="IPR009056">
    <property type="entry name" value="Cyt_c-like_dom"/>
</dbReference>
<proteinExistence type="predicted"/>
<dbReference type="InterPro" id="IPR051395">
    <property type="entry name" value="Cytochrome_c_Peroxidase/MauG"/>
</dbReference>
<protein>
    <submittedName>
        <fullName evidence="7">C-type cytochrome</fullName>
    </submittedName>
</protein>
<evidence type="ECO:0000256" key="2">
    <source>
        <dbReference type="ARBA" id="ARBA00022723"/>
    </source>
</evidence>
<dbReference type="Pfam" id="PF06537">
    <property type="entry name" value="DHOR"/>
    <property type="match status" value="1"/>
</dbReference>
<accession>A0A5B9DRA8</accession>
<name>A0A5B9DRA8_9HYPH</name>
<dbReference type="EMBL" id="CP041690">
    <property type="protein sequence ID" value="QEE21683.1"/>
    <property type="molecule type" value="Genomic_DNA"/>
</dbReference>
<dbReference type="PROSITE" id="PS51007">
    <property type="entry name" value="CYTC"/>
    <property type="match status" value="1"/>
</dbReference>
<evidence type="ECO:0000256" key="5">
    <source>
        <dbReference type="SAM" id="SignalP"/>
    </source>
</evidence>
<organism evidence="7 8">
    <name type="scientific">Paradevosia tibetensis</name>
    <dbReference type="NCBI Taxonomy" id="1447062"/>
    <lineage>
        <taxon>Bacteria</taxon>
        <taxon>Pseudomonadati</taxon>
        <taxon>Pseudomonadota</taxon>
        <taxon>Alphaproteobacteria</taxon>
        <taxon>Hyphomicrobiales</taxon>
        <taxon>Devosiaceae</taxon>
        <taxon>Paradevosia</taxon>
    </lineage>
</organism>
<gene>
    <name evidence="7" type="ORF">FNA67_16470</name>
</gene>
<reference evidence="7 8" key="1">
    <citation type="journal article" date="2015" name="Int. J. Syst. Evol. Microbiol.">
        <title>Youhaiella tibetensis gen. nov., sp. nov., isolated from subsurface sediment.</title>
        <authorList>
            <person name="Wang Y.X."/>
            <person name="Huang F.Q."/>
            <person name="Nogi Y."/>
            <person name="Pang S.J."/>
            <person name="Wang P.K."/>
            <person name="Lv J."/>
        </authorList>
    </citation>
    <scope>NUCLEOTIDE SEQUENCE [LARGE SCALE GENOMIC DNA]</scope>
    <source>
        <strain evidence="8">fig4</strain>
    </source>
</reference>
<dbReference type="InterPro" id="IPR010538">
    <property type="entry name" value="DHOR"/>
</dbReference>
<dbReference type="Proteomes" id="UP000321062">
    <property type="component" value="Chromosome"/>
</dbReference>
<feature type="signal peptide" evidence="5">
    <location>
        <begin position="1"/>
        <end position="34"/>
    </location>
</feature>
<feature type="domain" description="Cytochrome c" evidence="6">
    <location>
        <begin position="385"/>
        <end position="517"/>
    </location>
</feature>
<dbReference type="GO" id="GO:0046872">
    <property type="term" value="F:metal ion binding"/>
    <property type="evidence" value="ECO:0007669"/>
    <property type="project" value="UniProtKB-KW"/>
</dbReference>
<dbReference type="AlphaFoldDB" id="A0A5B9DRA8"/>
<evidence type="ECO:0000256" key="1">
    <source>
        <dbReference type="ARBA" id="ARBA00022617"/>
    </source>
</evidence>
<evidence type="ECO:0000313" key="7">
    <source>
        <dbReference type="EMBL" id="QEE21683.1"/>
    </source>
</evidence>
<dbReference type="OrthoDB" id="9805202at2"/>
<keyword evidence="1 4" id="KW-0349">Heme</keyword>
<dbReference type="PIRSF" id="PIRSF028099">
    <property type="entry name" value="DUF1111"/>
    <property type="match status" value="1"/>
</dbReference>
<dbReference type="KEGG" id="yti:FNA67_16470"/>
<keyword evidence="3 4" id="KW-0408">Iron</keyword>
<dbReference type="SUPFAM" id="SSF46626">
    <property type="entry name" value="Cytochrome c"/>
    <property type="match status" value="1"/>
</dbReference>
<dbReference type="PANTHER" id="PTHR30600:SF4">
    <property type="entry name" value="CYTOCHROME C DOMAIN-CONTAINING PROTEIN"/>
    <property type="match status" value="1"/>
</dbReference>
<dbReference type="GO" id="GO:0004130">
    <property type="term" value="F:cytochrome-c peroxidase activity"/>
    <property type="evidence" value="ECO:0007669"/>
    <property type="project" value="TreeGrafter"/>
</dbReference>
<evidence type="ECO:0000259" key="6">
    <source>
        <dbReference type="PROSITE" id="PS51007"/>
    </source>
</evidence>
<evidence type="ECO:0000256" key="3">
    <source>
        <dbReference type="ARBA" id="ARBA00023004"/>
    </source>
</evidence>
<keyword evidence="8" id="KW-1185">Reference proteome</keyword>
<evidence type="ECO:0000313" key="8">
    <source>
        <dbReference type="Proteomes" id="UP000321062"/>
    </source>
</evidence>
<sequence>MDAAPTHSPTGASPMHKTLTALLALVISAGLAFAQDGGGVRSDLTPKDLERVRAVTAPTQDFSKPERFELLPAGAATTKKLVNRDSFSLPSANLSFEQQERFNLGNGFFTKLWVSAPSSTKASDGLGPLFNSRGCQNCHLKDGRGHPPFNPGESSESMFLRLSVPATTAAQKSAIANHETDVIAEPTYGTQLQESAVPGLRGEGHMQVTYEDVPVTLGDGTVVTLRKPTYSVADLGYGPMAPDVMLSPRVTPQMIGLGLLEAVPVEDILANADPGDRDGDGVSGKPNWVHDPVSGKVALGRFGWKAGAPSIRVQAAHAFAGDLGISTPLVNQSFGDCTANQQQCLSMPTGDNAAGESEAPDPILDLVTFYSQNLGVPQRRGFDDPKVLAGKQAFYEAGCATCHVPKFVTSRKAEVDALRFQLIWPYSDLLLHDMGDGLADLRPEGDAHGYEWRTPPLWGIGLTETISGHTLFLHDGRARSLTEAVLWHGGEAQKARDAFTRMTKTERDALIAFLESL</sequence>
<dbReference type="GO" id="GO:0009055">
    <property type="term" value="F:electron transfer activity"/>
    <property type="evidence" value="ECO:0007669"/>
    <property type="project" value="InterPro"/>
</dbReference>
<dbReference type="GO" id="GO:0020037">
    <property type="term" value="F:heme binding"/>
    <property type="evidence" value="ECO:0007669"/>
    <property type="project" value="InterPro"/>
</dbReference>
<dbReference type="PANTHER" id="PTHR30600">
    <property type="entry name" value="CYTOCHROME C PEROXIDASE-RELATED"/>
    <property type="match status" value="1"/>
</dbReference>
<feature type="chain" id="PRO_5023088908" evidence="5">
    <location>
        <begin position="35"/>
        <end position="517"/>
    </location>
</feature>
<keyword evidence="2 4" id="KW-0479">Metal-binding</keyword>